<evidence type="ECO:0000313" key="1">
    <source>
        <dbReference type="EMBL" id="KAJ7560451.1"/>
    </source>
</evidence>
<sequence>MIFHCTLVNVPHDCLHYEFLSLLQIGVGHYFSPLKARKELGYVPLVDQKEAFKKTITYFKTRHAKDLKSPSLLWLILILPIYFGLFPSVLVPPPFLGFLEPVRFPWIFLLRSVQNMQILVIIVCLGHLLEACFAWLLARQLDPINKKGWFLQTLFWGFPSFMLILKRRKRKE</sequence>
<comment type="caution">
    <text evidence="1">The sequence shown here is derived from an EMBL/GenBank/DDBJ whole genome shotgun (WGS) entry which is preliminary data.</text>
</comment>
<dbReference type="Proteomes" id="UP001162992">
    <property type="component" value="Chromosome 4"/>
</dbReference>
<evidence type="ECO:0000313" key="2">
    <source>
        <dbReference type="Proteomes" id="UP001162992"/>
    </source>
</evidence>
<accession>A0ACC2E1X2</accession>
<proteinExistence type="predicted"/>
<reference evidence="2" key="1">
    <citation type="journal article" date="2024" name="Proc. Natl. Acad. Sci. U.S.A.">
        <title>Extraordinary preservation of gene collinearity over three hundred million years revealed in homosporous lycophytes.</title>
        <authorList>
            <person name="Li C."/>
            <person name="Wickell D."/>
            <person name="Kuo L.Y."/>
            <person name="Chen X."/>
            <person name="Nie B."/>
            <person name="Liao X."/>
            <person name="Peng D."/>
            <person name="Ji J."/>
            <person name="Jenkins J."/>
            <person name="Williams M."/>
            <person name="Shu S."/>
            <person name="Plott C."/>
            <person name="Barry K."/>
            <person name="Rajasekar S."/>
            <person name="Grimwood J."/>
            <person name="Han X."/>
            <person name="Sun S."/>
            <person name="Hou Z."/>
            <person name="He W."/>
            <person name="Dai G."/>
            <person name="Sun C."/>
            <person name="Schmutz J."/>
            <person name="Leebens-Mack J.H."/>
            <person name="Li F.W."/>
            <person name="Wang L."/>
        </authorList>
    </citation>
    <scope>NUCLEOTIDE SEQUENCE [LARGE SCALE GENOMIC DNA]</scope>
    <source>
        <strain evidence="2">cv. PW_Plant_1</strain>
    </source>
</reference>
<dbReference type="EMBL" id="CM055095">
    <property type="protein sequence ID" value="KAJ7560451.1"/>
    <property type="molecule type" value="Genomic_DNA"/>
</dbReference>
<protein>
    <submittedName>
        <fullName evidence="1">Uncharacterized protein</fullName>
    </submittedName>
</protein>
<keyword evidence="2" id="KW-1185">Reference proteome</keyword>
<gene>
    <name evidence="1" type="ORF">O6H91_04G130600</name>
</gene>
<organism evidence="1 2">
    <name type="scientific">Diphasiastrum complanatum</name>
    <name type="common">Issler's clubmoss</name>
    <name type="synonym">Lycopodium complanatum</name>
    <dbReference type="NCBI Taxonomy" id="34168"/>
    <lineage>
        <taxon>Eukaryota</taxon>
        <taxon>Viridiplantae</taxon>
        <taxon>Streptophyta</taxon>
        <taxon>Embryophyta</taxon>
        <taxon>Tracheophyta</taxon>
        <taxon>Lycopodiopsida</taxon>
        <taxon>Lycopodiales</taxon>
        <taxon>Lycopodiaceae</taxon>
        <taxon>Lycopodioideae</taxon>
        <taxon>Diphasiastrum</taxon>
    </lineage>
</organism>
<name>A0ACC2E1X2_DIPCM</name>